<dbReference type="NCBIfam" id="TIGR02595">
    <property type="entry name" value="PEP_CTERM"/>
    <property type="match status" value="1"/>
</dbReference>
<evidence type="ECO:0000313" key="4">
    <source>
        <dbReference type="EMBL" id="QEG24288.1"/>
    </source>
</evidence>
<feature type="domain" description="Ice-binding protein C-terminal" evidence="3">
    <location>
        <begin position="244"/>
        <end position="266"/>
    </location>
</feature>
<dbReference type="InterPro" id="IPR009465">
    <property type="entry name" value="Spondin_N"/>
</dbReference>
<sequence length="267" mass="26717" precursor="true">MKKSIIGICVIMLATVVAAPTQAQTQRVRVEVSSNAPTGGVAITPLWVGFHDGSFDVFDAGSTASAGLEEIAETGSAAGLAADFGMTAGGVGGSLGSPTGPPPIQPGETVSGIFDLDSTDNQFFSYAAMVLPSSDFFVANGDPTSIDLASIFGTSGSISFDIGTTVWDAGTEVNDFATAPGNPLFGIPEGDGAAGAAEGGLIAEVTGDPYSGFLNTPAGFDFGPLSFNDGALYSGGIATVTITAVPEPGSFGVLAMGLGGLFLRRRR</sequence>
<accession>A0A5B9PD39</accession>
<keyword evidence="5" id="KW-1185">Reference proteome</keyword>
<dbReference type="InterPro" id="IPR038678">
    <property type="entry name" value="Spondin_N_sf"/>
</dbReference>
<dbReference type="EMBL" id="CP042912">
    <property type="protein sequence ID" value="QEG24288.1"/>
    <property type="molecule type" value="Genomic_DNA"/>
</dbReference>
<proteinExistence type="predicted"/>
<dbReference type="Pfam" id="PF06468">
    <property type="entry name" value="Spond_N"/>
    <property type="match status" value="1"/>
</dbReference>
<dbReference type="AlphaFoldDB" id="A0A5B9PD39"/>
<dbReference type="OrthoDB" id="264824at2"/>
<evidence type="ECO:0000259" key="3">
    <source>
        <dbReference type="Pfam" id="PF07589"/>
    </source>
</evidence>
<dbReference type="RefSeq" id="WP_075083569.1">
    <property type="nucleotide sequence ID" value="NZ_CP042912.1"/>
</dbReference>
<dbReference type="Proteomes" id="UP000322214">
    <property type="component" value="Chromosome"/>
</dbReference>
<gene>
    <name evidence="4" type="ORF">MFFC18_42060</name>
</gene>
<dbReference type="NCBIfam" id="NF038123">
    <property type="entry name" value="NF038123_dom"/>
    <property type="match status" value="1"/>
</dbReference>
<evidence type="ECO:0000259" key="2">
    <source>
        <dbReference type="Pfam" id="PF06468"/>
    </source>
</evidence>
<reference evidence="4 5" key="1">
    <citation type="submission" date="2019-08" db="EMBL/GenBank/DDBJ databases">
        <title>Deep-cultivation of Planctomycetes and their phenomic and genomic characterization uncovers novel biology.</title>
        <authorList>
            <person name="Wiegand S."/>
            <person name="Jogler M."/>
            <person name="Boedeker C."/>
            <person name="Pinto D."/>
            <person name="Vollmers J."/>
            <person name="Rivas-Marin E."/>
            <person name="Kohn T."/>
            <person name="Peeters S.H."/>
            <person name="Heuer A."/>
            <person name="Rast P."/>
            <person name="Oberbeckmann S."/>
            <person name="Bunk B."/>
            <person name="Jeske O."/>
            <person name="Meyerdierks A."/>
            <person name="Storesund J.E."/>
            <person name="Kallscheuer N."/>
            <person name="Luecker S."/>
            <person name="Lage O.M."/>
            <person name="Pohl T."/>
            <person name="Merkel B.J."/>
            <person name="Hornburger P."/>
            <person name="Mueller R.-W."/>
            <person name="Bruemmer F."/>
            <person name="Labrenz M."/>
            <person name="Spormann A.M."/>
            <person name="Op den Camp H."/>
            <person name="Overmann J."/>
            <person name="Amann R."/>
            <person name="Jetten M.S.M."/>
            <person name="Mascher T."/>
            <person name="Medema M.H."/>
            <person name="Devos D.P."/>
            <person name="Kaster A.-K."/>
            <person name="Ovreas L."/>
            <person name="Rohde M."/>
            <person name="Galperin M.Y."/>
            <person name="Jogler C."/>
        </authorList>
    </citation>
    <scope>NUCLEOTIDE SEQUENCE [LARGE SCALE GENOMIC DNA]</scope>
    <source>
        <strain evidence="4 5">FC18</strain>
    </source>
</reference>
<dbReference type="InterPro" id="IPR013424">
    <property type="entry name" value="Ice-binding_C"/>
</dbReference>
<dbReference type="Gene3D" id="2.60.40.2130">
    <property type="entry name" value="F-spondin domain"/>
    <property type="match status" value="1"/>
</dbReference>
<name>A0A5B9PD39_9BACT</name>
<dbReference type="STRING" id="980251.GCA_001642875_00782"/>
<keyword evidence="1" id="KW-0732">Signal</keyword>
<evidence type="ECO:0000256" key="1">
    <source>
        <dbReference type="SAM" id="SignalP"/>
    </source>
</evidence>
<organism evidence="4 5">
    <name type="scientific">Mariniblastus fucicola</name>
    <dbReference type="NCBI Taxonomy" id="980251"/>
    <lineage>
        <taxon>Bacteria</taxon>
        <taxon>Pseudomonadati</taxon>
        <taxon>Planctomycetota</taxon>
        <taxon>Planctomycetia</taxon>
        <taxon>Pirellulales</taxon>
        <taxon>Pirellulaceae</taxon>
        <taxon>Mariniblastus</taxon>
    </lineage>
</organism>
<dbReference type="KEGG" id="mff:MFFC18_42060"/>
<protein>
    <submittedName>
        <fullName evidence="4">Spondin_N</fullName>
    </submittedName>
</protein>
<dbReference type="Pfam" id="PF07589">
    <property type="entry name" value="PEP-CTERM"/>
    <property type="match status" value="1"/>
</dbReference>
<feature type="domain" description="Spondin" evidence="2">
    <location>
        <begin position="47"/>
        <end position="172"/>
    </location>
</feature>
<feature type="signal peptide" evidence="1">
    <location>
        <begin position="1"/>
        <end position="23"/>
    </location>
</feature>
<feature type="chain" id="PRO_5022809867" evidence="1">
    <location>
        <begin position="24"/>
        <end position="267"/>
    </location>
</feature>
<evidence type="ECO:0000313" key="5">
    <source>
        <dbReference type="Proteomes" id="UP000322214"/>
    </source>
</evidence>